<accession>A0A2J8N746</accession>
<dbReference type="Proteomes" id="UP000236370">
    <property type="component" value="Unassembled WGS sequence"/>
</dbReference>
<organism evidence="2 3">
    <name type="scientific">Pan troglodytes</name>
    <name type="common">Chimpanzee</name>
    <dbReference type="NCBI Taxonomy" id="9598"/>
    <lineage>
        <taxon>Eukaryota</taxon>
        <taxon>Metazoa</taxon>
        <taxon>Chordata</taxon>
        <taxon>Craniata</taxon>
        <taxon>Vertebrata</taxon>
        <taxon>Euteleostomi</taxon>
        <taxon>Mammalia</taxon>
        <taxon>Eutheria</taxon>
        <taxon>Euarchontoglires</taxon>
        <taxon>Primates</taxon>
        <taxon>Haplorrhini</taxon>
        <taxon>Catarrhini</taxon>
        <taxon>Hominidae</taxon>
        <taxon>Pan</taxon>
    </lineage>
</organism>
<gene>
    <name evidence="2" type="ORF">CK820_G0013011</name>
</gene>
<name>A0A2J8N746_PANTR</name>
<evidence type="ECO:0000313" key="3">
    <source>
        <dbReference type="Proteomes" id="UP000236370"/>
    </source>
</evidence>
<reference evidence="2 3" key="1">
    <citation type="submission" date="2017-12" db="EMBL/GenBank/DDBJ databases">
        <title>High-resolution comparative analysis of great ape genomes.</title>
        <authorList>
            <person name="Pollen A."/>
            <person name="Hastie A."/>
            <person name="Hormozdiari F."/>
            <person name="Dougherty M."/>
            <person name="Liu R."/>
            <person name="Chaisson M."/>
            <person name="Hoppe E."/>
            <person name="Hill C."/>
            <person name="Pang A."/>
            <person name="Hillier L."/>
            <person name="Baker C."/>
            <person name="Armstrong J."/>
            <person name="Shendure J."/>
            <person name="Paten B."/>
            <person name="Wilson R."/>
            <person name="Chao H."/>
            <person name="Schneider V."/>
            <person name="Ventura M."/>
            <person name="Kronenberg Z."/>
            <person name="Murali S."/>
            <person name="Gordon D."/>
            <person name="Cantsilieris S."/>
            <person name="Munson K."/>
            <person name="Nelson B."/>
            <person name="Raja A."/>
            <person name="Underwood J."/>
            <person name="Diekhans M."/>
            <person name="Fiddes I."/>
            <person name="Haussler D."/>
            <person name="Eichler E."/>
        </authorList>
    </citation>
    <scope>NUCLEOTIDE SEQUENCE [LARGE SCALE GENOMIC DNA]</scope>
    <source>
        <strain evidence="2">Yerkes chimp pedigree #C0471</strain>
    </source>
</reference>
<feature type="non-terminal residue" evidence="2">
    <location>
        <position position="1"/>
    </location>
</feature>
<protein>
    <submittedName>
        <fullName evidence="2">T0046045 isoform 1</fullName>
    </submittedName>
</protein>
<dbReference type="AlphaFoldDB" id="A0A2J8N746"/>
<feature type="region of interest" description="Disordered" evidence="1">
    <location>
        <begin position="1"/>
        <end position="31"/>
    </location>
</feature>
<proteinExistence type="predicted"/>
<feature type="compositionally biased region" description="Polar residues" evidence="1">
    <location>
        <begin position="15"/>
        <end position="31"/>
    </location>
</feature>
<comment type="caution">
    <text evidence="2">The sequence shown here is derived from an EMBL/GenBank/DDBJ whole genome shotgun (WGS) entry which is preliminary data.</text>
</comment>
<evidence type="ECO:0000313" key="2">
    <source>
        <dbReference type="EMBL" id="PNI67590.1"/>
    </source>
</evidence>
<evidence type="ECO:0000256" key="1">
    <source>
        <dbReference type="SAM" id="MobiDB-lite"/>
    </source>
</evidence>
<sequence>WRGRGKRPAAEDHTQATCSRPQQGTEQNGLI</sequence>
<dbReference type="EMBL" id="NBAG03000233">
    <property type="protein sequence ID" value="PNI67590.1"/>
    <property type="molecule type" value="Genomic_DNA"/>
</dbReference>